<dbReference type="HOGENOM" id="CLU_038644_0_0_1"/>
<dbReference type="SUPFAM" id="SSF54001">
    <property type="entry name" value="Cysteine proteinases"/>
    <property type="match status" value="1"/>
</dbReference>
<protein>
    <recommendedName>
        <fullName evidence="2">Ubiquitin carboxyl-terminal hydrolase</fullName>
        <ecNumber evidence="2">3.4.19.12</ecNumber>
    </recommendedName>
</protein>
<dbReference type="GO" id="GO:0031647">
    <property type="term" value="P:regulation of protein stability"/>
    <property type="evidence" value="ECO:0000318"/>
    <property type="project" value="GO_Central"/>
</dbReference>
<dbReference type="PANTHER" id="PTHR24006">
    <property type="entry name" value="UBIQUITIN CARBOXYL-TERMINAL HYDROLASE"/>
    <property type="match status" value="1"/>
</dbReference>
<dbReference type="eggNOG" id="KOG1865">
    <property type="taxonomic scope" value="Eukaryota"/>
</dbReference>
<dbReference type="Proteomes" id="UP000004994">
    <property type="component" value="Chromosome 2"/>
</dbReference>
<reference evidence="4" key="1">
    <citation type="journal article" date="2012" name="Nature">
        <title>The tomato genome sequence provides insights into fleshy fruit evolution.</title>
        <authorList>
            <consortium name="Tomato Genome Consortium"/>
        </authorList>
    </citation>
    <scope>NUCLEOTIDE SEQUENCE [LARGE SCALE GENOMIC DNA]</scope>
    <source>
        <strain evidence="4">cv. Heinz 1706</strain>
    </source>
</reference>
<accession>K4B4G0</accession>
<dbReference type="GO" id="GO:0006508">
    <property type="term" value="P:proteolysis"/>
    <property type="evidence" value="ECO:0007669"/>
    <property type="project" value="UniProtKB-KW"/>
</dbReference>
<dbReference type="EC" id="3.4.19.12" evidence="2"/>
<keyword evidence="5" id="KW-1185">Reference proteome</keyword>
<evidence type="ECO:0000313" key="4">
    <source>
        <dbReference type="EnsemblPlants" id="Solyc02g005600.1.1"/>
    </source>
</evidence>
<keyword evidence="2" id="KW-0788">Thiol protease</keyword>
<evidence type="ECO:0000256" key="2">
    <source>
        <dbReference type="RuleBase" id="RU366025"/>
    </source>
</evidence>
<dbReference type="Gramene" id="Solyc02g005600.1.1">
    <property type="protein sequence ID" value="Solyc02g005600.1.1"/>
    <property type="gene ID" value="Solyc02g005600.1"/>
</dbReference>
<dbReference type="InterPro" id="IPR038765">
    <property type="entry name" value="Papain-like_cys_pep_sf"/>
</dbReference>
<comment type="catalytic activity">
    <reaction evidence="2">
        <text>Thiol-dependent hydrolysis of ester, thioester, amide, peptide and isopeptide bonds formed by the C-terminal Gly of ubiquitin (a 76-residue protein attached to proteins as an intracellular targeting signal).</text>
        <dbReference type="EC" id="3.4.19.12"/>
    </reaction>
</comment>
<comment type="similarity">
    <text evidence="1 2">Belongs to the peptidase C19 family.</text>
</comment>
<dbReference type="GO" id="GO:0016579">
    <property type="term" value="P:protein deubiquitination"/>
    <property type="evidence" value="ECO:0007669"/>
    <property type="project" value="InterPro"/>
</dbReference>
<keyword evidence="2" id="KW-0833">Ubl conjugation pathway</keyword>
<dbReference type="AlphaFoldDB" id="K4B4G0"/>
<dbReference type="PhylomeDB" id="K4B4G0"/>
<evidence type="ECO:0000256" key="1">
    <source>
        <dbReference type="ARBA" id="ARBA00009085"/>
    </source>
</evidence>
<dbReference type="InterPro" id="IPR018200">
    <property type="entry name" value="USP_CS"/>
</dbReference>
<dbReference type="PaxDb" id="4081-Solyc02g005600.1.1"/>
<evidence type="ECO:0000313" key="5">
    <source>
        <dbReference type="Proteomes" id="UP000004994"/>
    </source>
</evidence>
<dbReference type="InterPro" id="IPR028889">
    <property type="entry name" value="USP"/>
</dbReference>
<dbReference type="InterPro" id="IPR050164">
    <property type="entry name" value="Peptidase_C19"/>
</dbReference>
<dbReference type="Gene3D" id="3.90.70.10">
    <property type="entry name" value="Cysteine proteinases"/>
    <property type="match status" value="1"/>
</dbReference>
<name>K4B4G0_SOLLC</name>
<keyword evidence="2" id="KW-0645">Protease</keyword>
<evidence type="ECO:0000259" key="3">
    <source>
        <dbReference type="PROSITE" id="PS50235"/>
    </source>
</evidence>
<dbReference type="GO" id="GO:0005634">
    <property type="term" value="C:nucleus"/>
    <property type="evidence" value="ECO:0000318"/>
    <property type="project" value="GO_Central"/>
</dbReference>
<dbReference type="PANTHER" id="PTHR24006:SF747">
    <property type="entry name" value="UBIQUITIN CARBOXYL-TERMINAL HYDROLASE 20"/>
    <property type="match status" value="1"/>
</dbReference>
<reference evidence="4" key="2">
    <citation type="submission" date="2015-06" db="UniProtKB">
        <authorList>
            <consortium name="EnsemblPlants"/>
        </authorList>
    </citation>
    <scope>IDENTIFICATION</scope>
    <source>
        <strain evidence="4">cv. Heinz 1706</strain>
    </source>
</reference>
<dbReference type="EnsemblPlants" id="Solyc02g005600.1.1">
    <property type="protein sequence ID" value="Solyc02g005600.1.1"/>
    <property type="gene ID" value="Solyc02g005600.1"/>
</dbReference>
<proteinExistence type="inferred from homology"/>
<dbReference type="OMA" id="VHYKARL"/>
<dbReference type="GO" id="GO:0004843">
    <property type="term" value="F:cysteine-type deubiquitinase activity"/>
    <property type="evidence" value="ECO:0000318"/>
    <property type="project" value="GO_Central"/>
</dbReference>
<dbReference type="InterPro" id="IPR001394">
    <property type="entry name" value="Peptidase_C19_UCH"/>
</dbReference>
<dbReference type="PROSITE" id="PS50235">
    <property type="entry name" value="USP_3"/>
    <property type="match status" value="1"/>
</dbReference>
<comment type="function">
    <text evidence="2">Recognizes and hydrolyzes the peptide bond at the C-terminal Gly of ubiquitin. Involved in the processing of poly-ubiquitin precursors as well as that of ubiquitinated proteins.</text>
</comment>
<dbReference type="InParanoid" id="K4B4G0"/>
<dbReference type="PROSITE" id="PS00972">
    <property type="entry name" value="USP_1"/>
    <property type="match status" value="1"/>
</dbReference>
<feature type="domain" description="USP" evidence="3">
    <location>
        <begin position="160"/>
        <end position="415"/>
    </location>
</feature>
<dbReference type="PROSITE" id="PS51257">
    <property type="entry name" value="PROKAR_LIPOPROTEIN"/>
    <property type="match status" value="1"/>
</dbReference>
<dbReference type="PROSITE" id="PS00973">
    <property type="entry name" value="USP_2"/>
    <property type="match status" value="1"/>
</dbReference>
<keyword evidence="2" id="KW-0378">Hydrolase</keyword>
<organism evidence="4">
    <name type="scientific">Solanum lycopersicum</name>
    <name type="common">Tomato</name>
    <name type="synonym">Lycopersicon esculentum</name>
    <dbReference type="NCBI Taxonomy" id="4081"/>
    <lineage>
        <taxon>Eukaryota</taxon>
        <taxon>Viridiplantae</taxon>
        <taxon>Streptophyta</taxon>
        <taxon>Embryophyta</taxon>
        <taxon>Tracheophyta</taxon>
        <taxon>Spermatophyta</taxon>
        <taxon>Magnoliopsida</taxon>
        <taxon>eudicotyledons</taxon>
        <taxon>Gunneridae</taxon>
        <taxon>Pentapetalae</taxon>
        <taxon>asterids</taxon>
        <taxon>lamiids</taxon>
        <taxon>Solanales</taxon>
        <taxon>Solanaceae</taxon>
        <taxon>Solanoideae</taxon>
        <taxon>Solaneae</taxon>
        <taxon>Solanum</taxon>
        <taxon>Solanum subgen. Lycopersicon</taxon>
    </lineage>
</organism>
<sequence>MLSHFFKIFKKIVLSFLSFFGCFLEIAMGKIIVENLTSPSHPTLKYNEIEKKNINLSSVKIEVEEEEQKEMDLSFYDGSPDWIRSTPTMITGADSDSIDYKISSDSSGYSYSDGDEWSPLKGEPSSLIGPICSTDPDNFKKIVQKETKPIEYKNFKIKGIGMCNLGNTCFVNAVVQSFIHNVVFLQLLRSIDHASPCQNFSCYFNFNQQQDAHEFLQCFLNQLETCCYYLETKDNVVKEAFGGRFMSKLRCCNCGHSSITREPLIDISLEIEGIDSVPAAFESFTKIEKIEFYCKRCKTYGPFEKQLLVDQAPTVAALHLKRFKNNGLVSQKVENHVSFPLELDILLYTNNINNIKYDLYAVIVHSGPSISSGHYYIFIRCAPNEWYKFNDEKVDYVQEDLVLAENAYILLYTKKGTLWFADYVEIHRPFVDLIMATTSNDFSYETSLKPALNEIEDNGSHVQVYGEDQFQNVETKKDNELMDALKCN</sequence>
<dbReference type="Pfam" id="PF00443">
    <property type="entry name" value="UCH"/>
    <property type="match status" value="1"/>
</dbReference>
<dbReference type="GO" id="GO:0005829">
    <property type="term" value="C:cytosol"/>
    <property type="evidence" value="ECO:0000318"/>
    <property type="project" value="GO_Central"/>
</dbReference>